<keyword evidence="2" id="KW-1185">Reference proteome</keyword>
<reference evidence="1" key="1">
    <citation type="submission" date="2021-01" db="EMBL/GenBank/DDBJ databases">
        <title>Whole genome shotgun sequence of Rhizocola hellebori NBRC 109834.</title>
        <authorList>
            <person name="Komaki H."/>
            <person name="Tamura T."/>
        </authorList>
    </citation>
    <scope>NUCLEOTIDE SEQUENCE</scope>
    <source>
        <strain evidence="1">NBRC 109834</strain>
    </source>
</reference>
<organism evidence="1 2">
    <name type="scientific">Rhizocola hellebori</name>
    <dbReference type="NCBI Taxonomy" id="1392758"/>
    <lineage>
        <taxon>Bacteria</taxon>
        <taxon>Bacillati</taxon>
        <taxon>Actinomycetota</taxon>
        <taxon>Actinomycetes</taxon>
        <taxon>Micromonosporales</taxon>
        <taxon>Micromonosporaceae</taxon>
        <taxon>Rhizocola</taxon>
    </lineage>
</organism>
<dbReference type="InterPro" id="IPR018775">
    <property type="entry name" value="RlaP"/>
</dbReference>
<protein>
    <submittedName>
        <fullName evidence="1">Nucleotidyltransferase</fullName>
    </submittedName>
</protein>
<gene>
    <name evidence="1" type="ORF">Rhe02_46050</name>
</gene>
<dbReference type="PANTHER" id="PTHR34817">
    <property type="entry name" value="NUCLEOTIDYLTRANSFERASE"/>
    <property type="match status" value="1"/>
</dbReference>
<sequence>MTTSETLPSWLGSIATEQRFPLVFGTVSGAHLYGFASIDSDVDLRGVHLLPASEVVGLRAAPETLQHMEIREGVELDLVTHDLLKFCRLLLRNNGYVAEQLLSPLVVASSALHEELVALWPSLVTKHHSHHYLGFAATQWKLFERNGELKPALYTLRVLLTGIHLMRTGSVVADLRQLWPDYAVPYAGELIEAKRQGEHAPLGSLVPIDLLRGDITRLRVALAEAAAVSRLPERSSGYDALHDLVVRARLAV</sequence>
<dbReference type="Pfam" id="PF10127">
    <property type="entry name" value="RlaP"/>
    <property type="match status" value="1"/>
</dbReference>
<dbReference type="AlphaFoldDB" id="A0A8J3VI33"/>
<dbReference type="EMBL" id="BONY01000028">
    <property type="protein sequence ID" value="GIH06538.1"/>
    <property type="molecule type" value="Genomic_DNA"/>
</dbReference>
<evidence type="ECO:0000313" key="2">
    <source>
        <dbReference type="Proteomes" id="UP000612899"/>
    </source>
</evidence>
<dbReference type="Proteomes" id="UP000612899">
    <property type="component" value="Unassembled WGS sequence"/>
</dbReference>
<proteinExistence type="predicted"/>
<name>A0A8J3VI33_9ACTN</name>
<accession>A0A8J3VI33</accession>
<dbReference type="PANTHER" id="PTHR34817:SF1">
    <property type="entry name" value="NUCLEOTIDYLTRANSFERASE"/>
    <property type="match status" value="1"/>
</dbReference>
<evidence type="ECO:0000313" key="1">
    <source>
        <dbReference type="EMBL" id="GIH06538.1"/>
    </source>
</evidence>
<dbReference type="RefSeq" id="WP_239123993.1">
    <property type="nucleotide sequence ID" value="NZ_BONY01000028.1"/>
</dbReference>
<comment type="caution">
    <text evidence="1">The sequence shown here is derived from an EMBL/GenBank/DDBJ whole genome shotgun (WGS) entry which is preliminary data.</text>
</comment>